<sequence>MSQPNKPKKPNPAVPVVTHSALRKRVTDLSAPALLRIHALPKFLVPGLIAVFMLLGLFLPAPYSGISLTVVSAFIGWLMYLSWPLLDSKSRLIRLMVFLILVAATAINYGA</sequence>
<keyword evidence="1" id="KW-0812">Transmembrane</keyword>
<accession>A0A6J6LET5</accession>
<evidence type="ECO:0000256" key="1">
    <source>
        <dbReference type="SAM" id="Phobius"/>
    </source>
</evidence>
<gene>
    <name evidence="2" type="ORF">UFOPK2237_01036</name>
</gene>
<protein>
    <submittedName>
        <fullName evidence="2">Unannotated protein</fullName>
    </submittedName>
</protein>
<dbReference type="InterPro" id="IPR046549">
    <property type="entry name" value="DUF6703"/>
</dbReference>
<keyword evidence="1" id="KW-1133">Transmembrane helix</keyword>
<feature type="transmembrane region" description="Helical" evidence="1">
    <location>
        <begin position="61"/>
        <end position="80"/>
    </location>
</feature>
<feature type="transmembrane region" description="Helical" evidence="1">
    <location>
        <begin position="33"/>
        <end position="55"/>
    </location>
</feature>
<feature type="transmembrane region" description="Helical" evidence="1">
    <location>
        <begin position="92"/>
        <end position="110"/>
    </location>
</feature>
<name>A0A6J6LET5_9ZZZZ</name>
<evidence type="ECO:0000313" key="2">
    <source>
        <dbReference type="EMBL" id="CAB4660222.1"/>
    </source>
</evidence>
<dbReference type="EMBL" id="CAEZWI010000160">
    <property type="protein sequence ID" value="CAB4660222.1"/>
    <property type="molecule type" value="Genomic_DNA"/>
</dbReference>
<proteinExistence type="predicted"/>
<dbReference type="Pfam" id="PF20444">
    <property type="entry name" value="DUF6703"/>
    <property type="match status" value="1"/>
</dbReference>
<dbReference type="AlphaFoldDB" id="A0A6J6LET5"/>
<keyword evidence="1" id="KW-0472">Membrane</keyword>
<reference evidence="2" key="1">
    <citation type="submission" date="2020-05" db="EMBL/GenBank/DDBJ databases">
        <authorList>
            <person name="Chiriac C."/>
            <person name="Salcher M."/>
            <person name="Ghai R."/>
            <person name="Kavagutti S V."/>
        </authorList>
    </citation>
    <scope>NUCLEOTIDE SEQUENCE</scope>
</reference>
<organism evidence="2">
    <name type="scientific">freshwater metagenome</name>
    <dbReference type="NCBI Taxonomy" id="449393"/>
    <lineage>
        <taxon>unclassified sequences</taxon>
        <taxon>metagenomes</taxon>
        <taxon>ecological metagenomes</taxon>
    </lineage>
</organism>